<dbReference type="KEGG" id="pco:PHACADRAFT_162615"/>
<evidence type="ECO:0000313" key="1">
    <source>
        <dbReference type="EMBL" id="EKM54231.1"/>
    </source>
</evidence>
<proteinExistence type="predicted"/>
<gene>
    <name evidence="1" type="ORF">PHACADRAFT_162615</name>
</gene>
<dbReference type="Proteomes" id="UP000008370">
    <property type="component" value="Unassembled WGS sequence"/>
</dbReference>
<protein>
    <submittedName>
        <fullName evidence="1">Uncharacterized protein</fullName>
    </submittedName>
</protein>
<name>K5UW05_PHACS</name>
<keyword evidence="2" id="KW-1185">Reference proteome</keyword>
<organism evidence="1 2">
    <name type="scientific">Phanerochaete carnosa (strain HHB-10118-sp)</name>
    <name type="common">White-rot fungus</name>
    <name type="synonym">Peniophora carnosa</name>
    <dbReference type="NCBI Taxonomy" id="650164"/>
    <lineage>
        <taxon>Eukaryota</taxon>
        <taxon>Fungi</taxon>
        <taxon>Dikarya</taxon>
        <taxon>Basidiomycota</taxon>
        <taxon>Agaricomycotina</taxon>
        <taxon>Agaricomycetes</taxon>
        <taxon>Polyporales</taxon>
        <taxon>Phanerochaetaceae</taxon>
        <taxon>Phanerochaete</taxon>
    </lineage>
</organism>
<dbReference type="EMBL" id="JH930473">
    <property type="protein sequence ID" value="EKM54231.1"/>
    <property type="molecule type" value="Genomic_DNA"/>
</dbReference>
<dbReference type="GeneID" id="18909230"/>
<dbReference type="HOGENOM" id="CLU_2688609_0_0_1"/>
<dbReference type="InParanoid" id="K5UW05"/>
<reference evidence="1 2" key="1">
    <citation type="journal article" date="2012" name="BMC Genomics">
        <title>Comparative genomics of the white-rot fungi, Phanerochaete carnosa and P. chrysosporium, to elucidate the genetic basis of the distinct wood types they colonize.</title>
        <authorList>
            <person name="Suzuki H."/>
            <person name="MacDonald J."/>
            <person name="Syed K."/>
            <person name="Salamov A."/>
            <person name="Hori C."/>
            <person name="Aerts A."/>
            <person name="Henrissat B."/>
            <person name="Wiebenga A."/>
            <person name="vanKuyk P.A."/>
            <person name="Barry K."/>
            <person name="Lindquist E."/>
            <person name="LaButti K."/>
            <person name="Lapidus A."/>
            <person name="Lucas S."/>
            <person name="Coutinho P."/>
            <person name="Gong Y."/>
            <person name="Samejima M."/>
            <person name="Mahadevan R."/>
            <person name="Abou-Zaid M."/>
            <person name="de Vries R.P."/>
            <person name="Igarashi K."/>
            <person name="Yadav J.S."/>
            <person name="Grigoriev I.V."/>
            <person name="Master E.R."/>
        </authorList>
    </citation>
    <scope>NUCLEOTIDE SEQUENCE [LARGE SCALE GENOMIC DNA]</scope>
    <source>
        <strain evidence="1 2">HHB-10118-sp</strain>
    </source>
</reference>
<sequence>MAVSKSGEPTMIRMAGSPIQPYIRRRQSPCVHAFFPAANALHVHDRSLSAGRIFLSFLLLYSLSLVQLACDCPP</sequence>
<dbReference type="AlphaFoldDB" id="K5UW05"/>
<dbReference type="RefSeq" id="XP_007396930.1">
    <property type="nucleotide sequence ID" value="XM_007396868.1"/>
</dbReference>
<accession>K5UW05</accession>
<evidence type="ECO:0000313" key="2">
    <source>
        <dbReference type="Proteomes" id="UP000008370"/>
    </source>
</evidence>